<feature type="compositionally biased region" description="Basic residues" evidence="1">
    <location>
        <begin position="127"/>
        <end position="138"/>
    </location>
</feature>
<protein>
    <submittedName>
        <fullName evidence="2">Uncharacterized protein</fullName>
    </submittedName>
</protein>
<proteinExistence type="predicted"/>
<sequence length="138" mass="14744">MPNKRRRTTAHDVDQEAREDAVFKTLDELYQLPPEDAINSAGLVAGQIAAFLADVAQLSSNDQTVRAARVALVELSCDCGELVGEIQRARAGALVEGERRGDGAGGQVSGGETPEPSGHNIALFRPRSSHRAPRVTRT</sequence>
<keyword evidence="3" id="KW-1185">Reference proteome</keyword>
<dbReference type="Proteomes" id="UP000199118">
    <property type="component" value="Unassembled WGS sequence"/>
</dbReference>
<accession>A0A1H2T9Z1</accession>
<evidence type="ECO:0000256" key="1">
    <source>
        <dbReference type="SAM" id="MobiDB-lite"/>
    </source>
</evidence>
<dbReference type="EMBL" id="FNMZ01000001">
    <property type="protein sequence ID" value="SDW40712.1"/>
    <property type="molecule type" value="Genomic_DNA"/>
</dbReference>
<gene>
    <name evidence="2" type="ORF">SAMN05444336_101932</name>
</gene>
<feature type="region of interest" description="Disordered" evidence="1">
    <location>
        <begin position="94"/>
        <end position="138"/>
    </location>
</feature>
<organism evidence="2 3">
    <name type="scientific">Albimonas donghaensis</name>
    <dbReference type="NCBI Taxonomy" id="356660"/>
    <lineage>
        <taxon>Bacteria</taxon>
        <taxon>Pseudomonadati</taxon>
        <taxon>Pseudomonadota</taxon>
        <taxon>Alphaproteobacteria</taxon>
        <taxon>Rhodobacterales</taxon>
        <taxon>Paracoccaceae</taxon>
        <taxon>Albimonas</taxon>
    </lineage>
</organism>
<reference evidence="2 3" key="1">
    <citation type="submission" date="2016-10" db="EMBL/GenBank/DDBJ databases">
        <authorList>
            <person name="de Groot N.N."/>
        </authorList>
    </citation>
    <scope>NUCLEOTIDE SEQUENCE [LARGE SCALE GENOMIC DNA]</scope>
    <source>
        <strain evidence="2 3">DSM 17890</strain>
    </source>
</reference>
<name>A0A1H2T9Z1_9RHOB</name>
<evidence type="ECO:0000313" key="3">
    <source>
        <dbReference type="Proteomes" id="UP000199118"/>
    </source>
</evidence>
<evidence type="ECO:0000313" key="2">
    <source>
        <dbReference type="EMBL" id="SDW40712.1"/>
    </source>
</evidence>
<dbReference type="RefSeq" id="WP_092679923.1">
    <property type="nucleotide sequence ID" value="NZ_FNMZ01000001.1"/>
</dbReference>
<dbReference type="AlphaFoldDB" id="A0A1H2T9Z1"/>